<dbReference type="Pfam" id="PF00857">
    <property type="entry name" value="Isochorismatase"/>
    <property type="match status" value="1"/>
</dbReference>
<organism evidence="4 5">
    <name type="scientific">Pseudonocardia lutea</name>
    <dbReference type="NCBI Taxonomy" id="2172015"/>
    <lineage>
        <taxon>Bacteria</taxon>
        <taxon>Bacillati</taxon>
        <taxon>Actinomycetota</taxon>
        <taxon>Actinomycetes</taxon>
        <taxon>Pseudonocardiales</taxon>
        <taxon>Pseudonocardiaceae</taxon>
        <taxon>Pseudonocardia</taxon>
    </lineage>
</organism>
<feature type="domain" description="Isochorismatase-like" evidence="3">
    <location>
        <begin position="27"/>
        <end position="201"/>
    </location>
</feature>
<proteinExistence type="predicted"/>
<evidence type="ECO:0000313" key="5">
    <source>
        <dbReference type="Proteomes" id="UP001596119"/>
    </source>
</evidence>
<reference evidence="5" key="1">
    <citation type="journal article" date="2019" name="Int. J. Syst. Evol. Microbiol.">
        <title>The Global Catalogue of Microorganisms (GCM) 10K type strain sequencing project: providing services to taxonomists for standard genome sequencing and annotation.</title>
        <authorList>
            <consortium name="The Broad Institute Genomics Platform"/>
            <consortium name="The Broad Institute Genome Sequencing Center for Infectious Disease"/>
            <person name="Wu L."/>
            <person name="Ma J."/>
        </authorList>
    </citation>
    <scope>NUCLEOTIDE SEQUENCE [LARGE SCALE GENOMIC DNA]</scope>
    <source>
        <strain evidence="5">CGMCC 4.7397</strain>
    </source>
</reference>
<dbReference type="InterPro" id="IPR036380">
    <property type="entry name" value="Isochorismatase-like_sf"/>
</dbReference>
<dbReference type="PANTHER" id="PTHR43540:SF1">
    <property type="entry name" value="ISOCHORISMATASE HYDROLASE"/>
    <property type="match status" value="1"/>
</dbReference>
<evidence type="ECO:0000259" key="3">
    <source>
        <dbReference type="Pfam" id="PF00857"/>
    </source>
</evidence>
<gene>
    <name evidence="4" type="ORF">ACFQH9_31680</name>
</gene>
<evidence type="ECO:0000256" key="2">
    <source>
        <dbReference type="SAM" id="MobiDB-lite"/>
    </source>
</evidence>
<dbReference type="EMBL" id="JBHSQK010000128">
    <property type="protein sequence ID" value="MFC5952830.1"/>
    <property type="molecule type" value="Genomic_DNA"/>
</dbReference>
<keyword evidence="1" id="KW-0378">Hydrolase</keyword>
<protein>
    <submittedName>
        <fullName evidence="4">Isochorismatase family protein</fullName>
    </submittedName>
</protein>
<feature type="compositionally biased region" description="Polar residues" evidence="2">
    <location>
        <begin position="227"/>
        <end position="239"/>
    </location>
</feature>
<dbReference type="RefSeq" id="WP_379572092.1">
    <property type="nucleotide sequence ID" value="NZ_JBHSQK010000128.1"/>
</dbReference>
<evidence type="ECO:0000256" key="1">
    <source>
        <dbReference type="ARBA" id="ARBA00022801"/>
    </source>
</evidence>
<feature type="region of interest" description="Disordered" evidence="2">
    <location>
        <begin position="210"/>
        <end position="239"/>
    </location>
</feature>
<dbReference type="Gene3D" id="3.40.50.850">
    <property type="entry name" value="Isochorismatase-like"/>
    <property type="match status" value="1"/>
</dbReference>
<name>A0ABW1IHX2_9PSEU</name>
<dbReference type="InterPro" id="IPR000868">
    <property type="entry name" value="Isochorismatase-like_dom"/>
</dbReference>
<evidence type="ECO:0000313" key="4">
    <source>
        <dbReference type="EMBL" id="MFC5952830.1"/>
    </source>
</evidence>
<sequence length="239" mass="25124">MDHEPETARVYDRAGFGHCVPRGARPAVVVVDFSHGFTDPSYPTGADMTGPVLATARLLESARSAGAPVVFTTIAYDPGQVGTLTWLRKARGMAALTAGSRLVEIDERLDPRPEEHLVVKTGASAFFGTGLATYLVSRGVDTLVVTGATTSGCVRATVVDAVQYGFPTLVPRDCVADRAAGPHAASLFDIDEKYGDVVDLADVLDYLTRPGTAAPHRDRTGGPDTAPPSTTEPKSEVSV</sequence>
<dbReference type="PANTHER" id="PTHR43540">
    <property type="entry name" value="PEROXYUREIDOACRYLATE/UREIDOACRYLATE AMIDOHYDROLASE-RELATED"/>
    <property type="match status" value="1"/>
</dbReference>
<keyword evidence="5" id="KW-1185">Reference proteome</keyword>
<comment type="caution">
    <text evidence="4">The sequence shown here is derived from an EMBL/GenBank/DDBJ whole genome shotgun (WGS) entry which is preliminary data.</text>
</comment>
<dbReference type="Proteomes" id="UP001596119">
    <property type="component" value="Unassembled WGS sequence"/>
</dbReference>
<dbReference type="InterPro" id="IPR050272">
    <property type="entry name" value="Isochorismatase-like_hydrls"/>
</dbReference>
<accession>A0ABW1IHX2</accession>
<dbReference type="SUPFAM" id="SSF52499">
    <property type="entry name" value="Isochorismatase-like hydrolases"/>
    <property type="match status" value="1"/>
</dbReference>